<feature type="transmembrane region" description="Helical" evidence="8">
    <location>
        <begin position="367"/>
        <end position="394"/>
    </location>
</feature>
<evidence type="ECO:0000256" key="6">
    <source>
        <dbReference type="ARBA" id="ARBA00032370"/>
    </source>
</evidence>
<dbReference type="OrthoDB" id="9768187at2"/>
<dbReference type="GO" id="GO:0015648">
    <property type="term" value="F:lipid-linked peptidoglycan transporter activity"/>
    <property type="evidence" value="ECO:0007669"/>
    <property type="project" value="TreeGrafter"/>
</dbReference>
<proteinExistence type="predicted"/>
<dbReference type="STRING" id="1850246.LPB138_13620"/>
<dbReference type="EMBL" id="CP017478">
    <property type="protein sequence ID" value="AOW21654.1"/>
    <property type="molecule type" value="Genomic_DNA"/>
</dbReference>
<evidence type="ECO:0000313" key="10">
    <source>
        <dbReference type="Proteomes" id="UP000176050"/>
    </source>
</evidence>
<dbReference type="InterPro" id="IPR018365">
    <property type="entry name" value="Cell_cycle_FtsW-rel_CS"/>
</dbReference>
<feature type="transmembrane region" description="Helical" evidence="8">
    <location>
        <begin position="334"/>
        <end position="355"/>
    </location>
</feature>
<evidence type="ECO:0000256" key="5">
    <source>
        <dbReference type="ARBA" id="ARBA00023136"/>
    </source>
</evidence>
<sequence length="429" mass="49045">MQREKNNIFAGVDLWLVSLFIILVFLGWLNIYAASTSENHYEILDFGAVYGKQIIWIGLTIPLITIVLFIETRFYERFSSIFYIVSLLSLVGLFVFGKNINGATSWYAIGSSTLQPSEFAKAFTALAVAKLLSDTSFTFRPFKNHIKAFFIIFLPAFLITLQPDPGSGIVYLAFFFVFYREGLPLYYFIIGFFSIAIFLFTLKLGSYLFFPIMIPIVIGLFVLFIIYMFIYKTQILKRNWLQLVAILLLICSYIFSIDYIFNNVFQQRHRDRFNILLGKTTDTQGIGYNTTQALKTIASGGFNGKGYLDGDRTQGKFVPEQDTDYIFSTVGEEWGFIGSTIVIILFIALMLRIIHVAERQKSSFSRIYGYSIASIFFIHFTVNVGMVMGLLPTIGIPLPFFSYGGSSLWGFTLLLFIFIRLDANRAYEW</sequence>
<dbReference type="GO" id="GO:0008360">
    <property type="term" value="P:regulation of cell shape"/>
    <property type="evidence" value="ECO:0007669"/>
    <property type="project" value="UniProtKB-KW"/>
</dbReference>
<dbReference type="PROSITE" id="PS00428">
    <property type="entry name" value="FTSW_RODA_SPOVE"/>
    <property type="match status" value="1"/>
</dbReference>
<evidence type="ECO:0000256" key="8">
    <source>
        <dbReference type="SAM" id="Phobius"/>
    </source>
</evidence>
<feature type="transmembrane region" description="Helical" evidence="8">
    <location>
        <begin position="148"/>
        <end position="178"/>
    </location>
</feature>
<accession>A0A1D8PAP2</accession>
<feature type="transmembrane region" description="Helical" evidence="8">
    <location>
        <begin position="185"/>
        <end position="202"/>
    </location>
</feature>
<keyword evidence="10" id="KW-1185">Reference proteome</keyword>
<feature type="transmembrane region" description="Helical" evidence="8">
    <location>
        <begin position="243"/>
        <end position="261"/>
    </location>
</feature>
<organism evidence="9 10">
    <name type="scientific">Urechidicola croceus</name>
    <dbReference type="NCBI Taxonomy" id="1850246"/>
    <lineage>
        <taxon>Bacteria</taxon>
        <taxon>Pseudomonadati</taxon>
        <taxon>Bacteroidota</taxon>
        <taxon>Flavobacteriia</taxon>
        <taxon>Flavobacteriales</taxon>
        <taxon>Flavobacteriaceae</taxon>
        <taxon>Urechidicola</taxon>
    </lineage>
</organism>
<keyword evidence="3" id="KW-0133">Cell shape</keyword>
<keyword evidence="5 8" id="KW-0472">Membrane</keyword>
<reference evidence="9 10" key="1">
    <citation type="submission" date="2016-10" db="EMBL/GenBank/DDBJ databases">
        <title>Lutibacter sp. LPB0138, isolated from marine gastropod.</title>
        <authorList>
            <person name="Kim E."/>
            <person name="Yi H."/>
        </authorList>
    </citation>
    <scope>NUCLEOTIDE SEQUENCE [LARGE SCALE GENOMIC DNA]</scope>
    <source>
        <strain evidence="9 10">LPB0138</strain>
    </source>
</reference>
<dbReference type="PANTHER" id="PTHR30474:SF1">
    <property type="entry name" value="PEPTIDOGLYCAN GLYCOSYLTRANSFERASE MRDB"/>
    <property type="match status" value="1"/>
</dbReference>
<evidence type="ECO:0000256" key="7">
    <source>
        <dbReference type="ARBA" id="ARBA00033270"/>
    </source>
</evidence>
<evidence type="ECO:0000313" key="9">
    <source>
        <dbReference type="EMBL" id="AOW21654.1"/>
    </source>
</evidence>
<protein>
    <recommendedName>
        <fullName evidence="7">Cell wall polymerase</fullName>
    </recommendedName>
    <alternativeName>
        <fullName evidence="6">Peptidoglycan polymerase</fullName>
    </alternativeName>
</protein>
<evidence type="ECO:0000256" key="1">
    <source>
        <dbReference type="ARBA" id="ARBA00004141"/>
    </source>
</evidence>
<dbReference type="GO" id="GO:0051301">
    <property type="term" value="P:cell division"/>
    <property type="evidence" value="ECO:0007669"/>
    <property type="project" value="InterPro"/>
</dbReference>
<dbReference type="NCBIfam" id="NF037961">
    <property type="entry name" value="RodA_shape"/>
    <property type="match status" value="1"/>
</dbReference>
<dbReference type="Proteomes" id="UP000176050">
    <property type="component" value="Chromosome"/>
</dbReference>
<keyword evidence="4 8" id="KW-1133">Transmembrane helix</keyword>
<name>A0A1D8PAP2_9FLAO</name>
<comment type="subcellular location">
    <subcellularLocation>
        <location evidence="1">Membrane</location>
        <topology evidence="1">Multi-pass membrane protein</topology>
    </subcellularLocation>
</comment>
<dbReference type="GO" id="GO:0032153">
    <property type="term" value="C:cell division site"/>
    <property type="evidence" value="ECO:0007669"/>
    <property type="project" value="TreeGrafter"/>
</dbReference>
<keyword evidence="2 8" id="KW-0812">Transmembrane</keyword>
<dbReference type="Pfam" id="PF01098">
    <property type="entry name" value="FTSW_RODA_SPOVE"/>
    <property type="match status" value="2"/>
</dbReference>
<gene>
    <name evidence="9" type="ORF">LPB138_13620</name>
</gene>
<dbReference type="RefSeq" id="WP_070237814.1">
    <property type="nucleotide sequence ID" value="NZ_CP017478.1"/>
</dbReference>
<dbReference type="InterPro" id="IPR001182">
    <property type="entry name" value="FtsW/RodA"/>
</dbReference>
<feature type="transmembrane region" description="Helical" evidence="8">
    <location>
        <begin position="208"/>
        <end position="231"/>
    </location>
</feature>
<dbReference type="GO" id="GO:0005886">
    <property type="term" value="C:plasma membrane"/>
    <property type="evidence" value="ECO:0007669"/>
    <property type="project" value="TreeGrafter"/>
</dbReference>
<feature type="transmembrane region" description="Helical" evidence="8">
    <location>
        <begin position="53"/>
        <end position="71"/>
    </location>
</feature>
<dbReference type="PANTHER" id="PTHR30474">
    <property type="entry name" value="CELL CYCLE PROTEIN"/>
    <property type="match status" value="1"/>
</dbReference>
<dbReference type="AlphaFoldDB" id="A0A1D8PAP2"/>
<evidence type="ECO:0000256" key="3">
    <source>
        <dbReference type="ARBA" id="ARBA00022960"/>
    </source>
</evidence>
<feature type="transmembrane region" description="Helical" evidence="8">
    <location>
        <begin position="12"/>
        <end position="33"/>
    </location>
</feature>
<feature type="transmembrane region" description="Helical" evidence="8">
    <location>
        <begin position="400"/>
        <end position="419"/>
    </location>
</feature>
<evidence type="ECO:0000256" key="2">
    <source>
        <dbReference type="ARBA" id="ARBA00022692"/>
    </source>
</evidence>
<feature type="transmembrane region" description="Helical" evidence="8">
    <location>
        <begin position="78"/>
        <end position="97"/>
    </location>
</feature>
<evidence type="ECO:0000256" key="4">
    <source>
        <dbReference type="ARBA" id="ARBA00022989"/>
    </source>
</evidence>
<dbReference type="KEGG" id="lul:LPB138_13620"/>